<dbReference type="Pfam" id="PF13460">
    <property type="entry name" value="NAD_binding_10"/>
    <property type="match status" value="1"/>
</dbReference>
<keyword evidence="4" id="KW-1185">Reference proteome</keyword>
<dbReference type="RefSeq" id="WP_208847335.1">
    <property type="nucleotide sequence ID" value="NZ_JAGGDJ010000004.1"/>
</dbReference>
<dbReference type="SUPFAM" id="SSF51735">
    <property type="entry name" value="NAD(P)-binding Rossmann-fold domains"/>
    <property type="match status" value="1"/>
</dbReference>
<dbReference type="Proteomes" id="UP000670947">
    <property type="component" value="Unassembled WGS sequence"/>
</dbReference>
<dbReference type="EMBL" id="JAGGDJ010000004">
    <property type="protein sequence ID" value="MBO7744388.1"/>
    <property type="molecule type" value="Genomic_DNA"/>
</dbReference>
<dbReference type="InterPro" id="IPR051164">
    <property type="entry name" value="NmrA-like_oxidored"/>
</dbReference>
<sequence>MKIVVMGGSGLIGKQLVANLRELRHEVVAASPSLGGINSVTGEGLTEALSGAQVVVDVTNSPSFEDIAVLEFFETSTRNLLAAEAAAGVGHHVALSVVGSDGLLESGYFRAKMAQEALIKSSKVPYTLVHSTQFFEYAGNIANVATDWETVRLPSAFVQPISSQDLAAAIVDFVVGAPKYGIVEVAGPERMRMDEFIGRFLSANQDNRQVIVDDNGHYFGARLNELSLVPDDRNARITSTRYEDWLGRSLALGHS</sequence>
<comment type="caution">
    <text evidence="3">The sequence shown here is derived from an EMBL/GenBank/DDBJ whole genome shotgun (WGS) entry which is preliminary data.</text>
</comment>
<evidence type="ECO:0000313" key="4">
    <source>
        <dbReference type="Proteomes" id="UP000670947"/>
    </source>
</evidence>
<proteinExistence type="predicted"/>
<keyword evidence="1" id="KW-0521">NADP</keyword>
<dbReference type="InterPro" id="IPR016040">
    <property type="entry name" value="NAD(P)-bd_dom"/>
</dbReference>
<dbReference type="PANTHER" id="PTHR42748">
    <property type="entry name" value="NITROGEN METABOLITE REPRESSION PROTEIN NMRA FAMILY MEMBER"/>
    <property type="match status" value="1"/>
</dbReference>
<reference evidence="3 4" key="1">
    <citation type="submission" date="2021-03" db="EMBL/GenBank/DDBJ databases">
        <title>Paenibacillus artemisicola MWE-103 whole genome sequence.</title>
        <authorList>
            <person name="Ham Y.J."/>
        </authorList>
    </citation>
    <scope>NUCLEOTIDE SEQUENCE [LARGE SCALE GENOMIC DNA]</scope>
    <source>
        <strain evidence="3 4">MWE-103</strain>
    </source>
</reference>
<dbReference type="Gene3D" id="3.40.50.720">
    <property type="entry name" value="NAD(P)-binding Rossmann-like Domain"/>
    <property type="match status" value="1"/>
</dbReference>
<gene>
    <name evidence="3" type="ORF">I8J29_09295</name>
</gene>
<name>A0ABS3W7Y4_9BACL</name>
<protein>
    <submittedName>
        <fullName evidence="3">SDR family oxidoreductase</fullName>
    </submittedName>
</protein>
<dbReference type="InterPro" id="IPR036291">
    <property type="entry name" value="NAD(P)-bd_dom_sf"/>
</dbReference>
<organism evidence="3 4">
    <name type="scientific">Paenibacillus artemisiicola</name>
    <dbReference type="NCBI Taxonomy" id="1172618"/>
    <lineage>
        <taxon>Bacteria</taxon>
        <taxon>Bacillati</taxon>
        <taxon>Bacillota</taxon>
        <taxon>Bacilli</taxon>
        <taxon>Bacillales</taxon>
        <taxon>Paenibacillaceae</taxon>
        <taxon>Paenibacillus</taxon>
    </lineage>
</organism>
<feature type="domain" description="NAD(P)-binding" evidence="2">
    <location>
        <begin position="7"/>
        <end position="173"/>
    </location>
</feature>
<accession>A0ABS3W7Y4</accession>
<dbReference type="PANTHER" id="PTHR42748:SF3">
    <property type="entry name" value="BLL4366 PROTEIN"/>
    <property type="match status" value="1"/>
</dbReference>
<evidence type="ECO:0000259" key="2">
    <source>
        <dbReference type="Pfam" id="PF13460"/>
    </source>
</evidence>
<evidence type="ECO:0000313" key="3">
    <source>
        <dbReference type="EMBL" id="MBO7744388.1"/>
    </source>
</evidence>
<evidence type="ECO:0000256" key="1">
    <source>
        <dbReference type="ARBA" id="ARBA00022857"/>
    </source>
</evidence>